<evidence type="ECO:0000313" key="4">
    <source>
        <dbReference type="Proteomes" id="UP000636010"/>
    </source>
</evidence>
<evidence type="ECO:0000313" key="3">
    <source>
        <dbReference type="EMBL" id="GGC25476.1"/>
    </source>
</evidence>
<evidence type="ECO:0000259" key="2">
    <source>
        <dbReference type="Pfam" id="PF03629"/>
    </source>
</evidence>
<sequence length="281" mass="31452">MTHSFLMIGQSNMGGRGFLKDVPTIYNEHIKMLRNGRWQTMVEPINYDRPNAGVGLASSFAAALHLKNQTNDIGLIPCADGGTSLDDWNVDEVLFKNAVFQAKIAQKTSELKGILWHQGENDCQPTNAKNYGEKFSAIVQTLREKLEVPNIPVIIGGLGAFLTQGIYGEYFKSYSIVNEELEKFAKNNPNCYFVTASGLNANPDGIHLNASSQRIFGIRYFEAFSKQKHILEALEIENEILEMIYKKPLSDTEKIGLLNLKFSNGDLSLESYKAEMAKFKQ</sequence>
<reference evidence="4" key="1">
    <citation type="journal article" date="2019" name="Int. J. Syst. Evol. Microbiol.">
        <title>The Global Catalogue of Microorganisms (GCM) 10K type strain sequencing project: providing services to taxonomists for standard genome sequencing and annotation.</title>
        <authorList>
            <consortium name="The Broad Institute Genomics Platform"/>
            <consortium name="The Broad Institute Genome Sequencing Center for Infectious Disease"/>
            <person name="Wu L."/>
            <person name="Ma J."/>
        </authorList>
    </citation>
    <scope>NUCLEOTIDE SEQUENCE [LARGE SCALE GENOMIC DNA]</scope>
    <source>
        <strain evidence="4">CGMCC 1.10832</strain>
    </source>
</reference>
<evidence type="ECO:0000256" key="1">
    <source>
        <dbReference type="ARBA" id="ARBA00022801"/>
    </source>
</evidence>
<dbReference type="EMBL" id="BMEC01000002">
    <property type="protein sequence ID" value="GGC25476.1"/>
    <property type="molecule type" value="Genomic_DNA"/>
</dbReference>
<dbReference type="InterPro" id="IPR052940">
    <property type="entry name" value="Carb_Esterase_6"/>
</dbReference>
<name>A0ABQ1LJF3_9BACT</name>
<dbReference type="RefSeq" id="WP_188460563.1">
    <property type="nucleotide sequence ID" value="NZ_BAABHU010000002.1"/>
</dbReference>
<proteinExistence type="predicted"/>
<keyword evidence="4" id="KW-1185">Reference proteome</keyword>
<dbReference type="Pfam" id="PF03629">
    <property type="entry name" value="SASA"/>
    <property type="match status" value="1"/>
</dbReference>
<gene>
    <name evidence="3" type="ORF">GCM10011506_08470</name>
</gene>
<comment type="caution">
    <text evidence="3">The sequence shown here is derived from an EMBL/GenBank/DDBJ whole genome shotgun (WGS) entry which is preliminary data.</text>
</comment>
<dbReference type="SUPFAM" id="SSF52266">
    <property type="entry name" value="SGNH hydrolase"/>
    <property type="match status" value="1"/>
</dbReference>
<dbReference type="PANTHER" id="PTHR31988:SF19">
    <property type="entry name" value="9-O-ACETYL-N-ACETYLNEURAMINIC ACID DEACETYLASE-RELATED"/>
    <property type="match status" value="1"/>
</dbReference>
<dbReference type="InterPro" id="IPR036514">
    <property type="entry name" value="SGNH_hydro_sf"/>
</dbReference>
<feature type="domain" description="Sialate O-acetylesterase" evidence="2">
    <location>
        <begin position="3"/>
        <end position="225"/>
    </location>
</feature>
<organism evidence="3 4">
    <name type="scientific">Marivirga lumbricoides</name>
    <dbReference type="NCBI Taxonomy" id="1046115"/>
    <lineage>
        <taxon>Bacteria</taxon>
        <taxon>Pseudomonadati</taxon>
        <taxon>Bacteroidota</taxon>
        <taxon>Cytophagia</taxon>
        <taxon>Cytophagales</taxon>
        <taxon>Marivirgaceae</taxon>
        <taxon>Marivirga</taxon>
    </lineage>
</organism>
<dbReference type="PANTHER" id="PTHR31988">
    <property type="entry name" value="ESTERASE, PUTATIVE (DUF303)-RELATED"/>
    <property type="match status" value="1"/>
</dbReference>
<dbReference type="Proteomes" id="UP000636010">
    <property type="component" value="Unassembled WGS sequence"/>
</dbReference>
<accession>A0ABQ1LJF3</accession>
<protein>
    <submittedName>
        <fullName evidence="3">Acetylxylan esterase</fullName>
    </submittedName>
</protein>
<dbReference type="InterPro" id="IPR005181">
    <property type="entry name" value="SASA"/>
</dbReference>
<keyword evidence="1" id="KW-0378">Hydrolase</keyword>
<dbReference type="Gene3D" id="3.40.50.1110">
    <property type="entry name" value="SGNH hydrolase"/>
    <property type="match status" value="1"/>
</dbReference>